<dbReference type="AlphaFoldDB" id="A0A7W9ZZL7"/>
<comment type="caution">
    <text evidence="1">The sequence shown here is derived from an EMBL/GenBank/DDBJ whole genome shotgun (WGS) entry which is preliminary data.</text>
</comment>
<reference evidence="1 2" key="1">
    <citation type="submission" date="2020-08" db="EMBL/GenBank/DDBJ databases">
        <title>Genomic Encyclopedia of Type Strains, Phase IV (KMG-V): Genome sequencing to study the core and pangenomes of soil and plant-associated prokaryotes.</title>
        <authorList>
            <person name="Whitman W."/>
        </authorList>
    </citation>
    <scope>NUCLEOTIDE SEQUENCE [LARGE SCALE GENOMIC DNA]</scope>
    <source>
        <strain evidence="1 2">SEMIA 4011</strain>
    </source>
</reference>
<dbReference type="EMBL" id="JACIIJ010000016">
    <property type="protein sequence ID" value="MBB6224539.1"/>
    <property type="molecule type" value="Genomic_DNA"/>
</dbReference>
<proteinExistence type="predicted"/>
<protein>
    <submittedName>
        <fullName evidence="1">Uncharacterized protein</fullName>
    </submittedName>
</protein>
<gene>
    <name evidence="1" type="ORF">GGE66_005554</name>
</gene>
<evidence type="ECO:0000313" key="1">
    <source>
        <dbReference type="EMBL" id="MBB6224539.1"/>
    </source>
</evidence>
<evidence type="ECO:0000313" key="2">
    <source>
        <dbReference type="Proteomes" id="UP000517187"/>
    </source>
</evidence>
<dbReference type="Proteomes" id="UP000517187">
    <property type="component" value="Unassembled WGS sequence"/>
</dbReference>
<organism evidence="1 2">
    <name type="scientific">Rhizobium leguminosarum</name>
    <dbReference type="NCBI Taxonomy" id="384"/>
    <lineage>
        <taxon>Bacteria</taxon>
        <taxon>Pseudomonadati</taxon>
        <taxon>Pseudomonadota</taxon>
        <taxon>Alphaproteobacteria</taxon>
        <taxon>Hyphomicrobiales</taxon>
        <taxon>Rhizobiaceae</taxon>
        <taxon>Rhizobium/Agrobacterium group</taxon>
        <taxon>Rhizobium</taxon>
    </lineage>
</organism>
<name>A0A7W9ZZL7_RHILE</name>
<sequence>MPLQRRRADHRPIGRVGAGKLRHRRLAEVGDLRIGFAQRIAGVGPVGGTFSLFRHLRAARQADSKADRKNCYEAHAAPLPGTACPPLFLNPPSLLSGLRDLGRWWALRSRTRRSGEIVPCQPPLPCRARGEPRVSPALRTPHRWGDRKWPNLRVRRAFRRAVTSIVWGSQRAQPISPPVGEMPGRAEGGGHGTASPCWFHTGTFTFFSPHALALLFRRNSFTINRQKVHPGNDN</sequence>
<accession>A0A7W9ZZL7</accession>